<feature type="compositionally biased region" description="Low complexity" evidence="1">
    <location>
        <begin position="56"/>
        <end position="67"/>
    </location>
</feature>
<feature type="compositionally biased region" description="Basic and acidic residues" evidence="1">
    <location>
        <begin position="36"/>
        <end position="46"/>
    </location>
</feature>
<name>A0A8D8BT30_CULPI</name>
<organism evidence="2">
    <name type="scientific">Culex pipiens</name>
    <name type="common">House mosquito</name>
    <dbReference type="NCBI Taxonomy" id="7175"/>
    <lineage>
        <taxon>Eukaryota</taxon>
        <taxon>Metazoa</taxon>
        <taxon>Ecdysozoa</taxon>
        <taxon>Arthropoda</taxon>
        <taxon>Hexapoda</taxon>
        <taxon>Insecta</taxon>
        <taxon>Pterygota</taxon>
        <taxon>Neoptera</taxon>
        <taxon>Endopterygota</taxon>
        <taxon>Diptera</taxon>
        <taxon>Nematocera</taxon>
        <taxon>Culicoidea</taxon>
        <taxon>Culicidae</taxon>
        <taxon>Culicinae</taxon>
        <taxon>Culicini</taxon>
        <taxon>Culex</taxon>
        <taxon>Culex</taxon>
    </lineage>
</organism>
<dbReference type="EMBL" id="HBUE01192847">
    <property type="protein sequence ID" value="CAG6525984.1"/>
    <property type="molecule type" value="Transcribed_RNA"/>
</dbReference>
<feature type="compositionally biased region" description="Basic residues" evidence="1">
    <location>
        <begin position="69"/>
        <end position="83"/>
    </location>
</feature>
<dbReference type="EMBL" id="HBUE01089262">
    <property type="protein sequence ID" value="CAG6480763.1"/>
    <property type="molecule type" value="Transcribed_RNA"/>
</dbReference>
<feature type="region of interest" description="Disordered" evidence="1">
    <location>
        <begin position="184"/>
        <end position="209"/>
    </location>
</feature>
<evidence type="ECO:0000256" key="1">
    <source>
        <dbReference type="SAM" id="MobiDB-lite"/>
    </source>
</evidence>
<dbReference type="EMBL" id="HBUE01298803">
    <property type="protein sequence ID" value="CAG6577693.1"/>
    <property type="molecule type" value="Transcribed_RNA"/>
</dbReference>
<accession>A0A8D8BT30</accession>
<dbReference type="EMBL" id="HBUE01089264">
    <property type="protein sequence ID" value="CAG6480767.1"/>
    <property type="molecule type" value="Transcribed_RNA"/>
</dbReference>
<feature type="compositionally biased region" description="Basic residues" evidence="1">
    <location>
        <begin position="188"/>
        <end position="197"/>
    </location>
</feature>
<evidence type="ECO:0000313" key="2">
    <source>
        <dbReference type="EMBL" id="CAG6480770.1"/>
    </source>
</evidence>
<feature type="region of interest" description="Disordered" evidence="1">
    <location>
        <begin position="13"/>
        <end position="88"/>
    </location>
</feature>
<reference evidence="2" key="1">
    <citation type="submission" date="2021-05" db="EMBL/GenBank/DDBJ databases">
        <authorList>
            <person name="Alioto T."/>
            <person name="Alioto T."/>
            <person name="Gomez Garrido J."/>
        </authorList>
    </citation>
    <scope>NUCLEOTIDE SEQUENCE</scope>
</reference>
<dbReference type="EMBL" id="HBUE01089266">
    <property type="protein sequence ID" value="CAG6480773.1"/>
    <property type="molecule type" value="Transcribed_RNA"/>
</dbReference>
<sequence length="209" mass="24101">MNSFRTWCRHHSVNANHRGPSKRTWTVPRNRASGHGKPDAGPRFDPESCPSRRNVTPPRTSSSSGPTAFRRRRRPGRVHRHHSTGQLRPRQATHITLITMYSSLAAAATTTVITTSNITTMIIIGTGAWDRKRVRSDHRGIPARCRYFPRRHSVRLPLGWTRTGPVRGRTRMVAMREGRVRLEEERNRRRPRVRTRPLRGTGRFTRRPS</sequence>
<proteinExistence type="predicted"/>
<protein>
    <submittedName>
        <fullName evidence="2">(northern house mosquito) hypothetical protein</fullName>
    </submittedName>
</protein>
<dbReference type="EMBL" id="HBUE01089265">
    <property type="protein sequence ID" value="CAG6480770.1"/>
    <property type="molecule type" value="Transcribed_RNA"/>
</dbReference>
<dbReference type="AlphaFoldDB" id="A0A8D8BT30"/>
<dbReference type="EMBL" id="HBUE01298804">
    <property type="protein sequence ID" value="CAG6577695.1"/>
    <property type="molecule type" value="Transcribed_RNA"/>
</dbReference>
<dbReference type="EMBL" id="HBUE01192846">
    <property type="protein sequence ID" value="CAG6525982.1"/>
    <property type="molecule type" value="Transcribed_RNA"/>
</dbReference>